<dbReference type="Proteomes" id="UP000002748">
    <property type="component" value="Unassembled WGS sequence"/>
</dbReference>
<keyword evidence="2" id="KW-0472">Membrane</keyword>
<reference evidence="3 4" key="1">
    <citation type="journal article" date="2012" name="Eukaryot. Cell">
        <title>Draft genome sequence of CBS 2479, the standard type strain of Trichosporon asahii.</title>
        <authorList>
            <person name="Yang R.Y."/>
            <person name="Li H.T."/>
            <person name="Zhu H."/>
            <person name="Zhou G.P."/>
            <person name="Wang M."/>
            <person name="Wang L."/>
        </authorList>
    </citation>
    <scope>NUCLEOTIDE SEQUENCE [LARGE SCALE GENOMIC DNA]</scope>
    <source>
        <strain evidence="4">ATCC 90039 / CBS 2479 / JCM 2466 / KCTC 7840 / NCYC 2677 / UAMH 7654</strain>
    </source>
</reference>
<feature type="transmembrane region" description="Helical" evidence="2">
    <location>
        <begin position="128"/>
        <end position="149"/>
    </location>
</feature>
<organism evidence="3 4">
    <name type="scientific">Trichosporon asahii var. asahii (strain ATCC 90039 / CBS 2479 / JCM 2466 / KCTC 7840 / NBRC 103889/ NCYC 2677 / UAMH 7654)</name>
    <name type="common">Yeast</name>
    <dbReference type="NCBI Taxonomy" id="1186058"/>
    <lineage>
        <taxon>Eukaryota</taxon>
        <taxon>Fungi</taxon>
        <taxon>Dikarya</taxon>
        <taxon>Basidiomycota</taxon>
        <taxon>Agaricomycotina</taxon>
        <taxon>Tremellomycetes</taxon>
        <taxon>Trichosporonales</taxon>
        <taxon>Trichosporonaceae</taxon>
        <taxon>Trichosporon</taxon>
    </lineage>
</organism>
<gene>
    <name evidence="3" type="ORF">A1Q1_06160</name>
</gene>
<proteinExistence type="predicted"/>
<feature type="transmembrane region" description="Helical" evidence="2">
    <location>
        <begin position="62"/>
        <end position="82"/>
    </location>
</feature>
<dbReference type="GeneID" id="25989672"/>
<accession>J6ERP5</accession>
<feature type="transmembrane region" description="Helical" evidence="2">
    <location>
        <begin position="161"/>
        <end position="179"/>
    </location>
</feature>
<evidence type="ECO:0000313" key="4">
    <source>
        <dbReference type="Proteomes" id="UP000002748"/>
    </source>
</evidence>
<dbReference type="HOGENOM" id="CLU_1240087_0_0_1"/>
<keyword evidence="2" id="KW-0812">Transmembrane</keyword>
<dbReference type="VEuPathDB" id="FungiDB:A1Q1_06160"/>
<dbReference type="PANTHER" id="PTHR39605">
    <property type="entry name" value="MAJOR FACILITATOR SUPERFAMILY (MFS) PROFILE DOMAIN-CONTAINING PROTEIN"/>
    <property type="match status" value="1"/>
</dbReference>
<feature type="region of interest" description="Disordered" evidence="1">
    <location>
        <begin position="1"/>
        <end position="55"/>
    </location>
</feature>
<sequence length="227" mass="24201">MAERIELRSIGKNAGASASRTTLPPAYTEQEPEPGSLGRNYRSAEERAKAAARPHEGAPDAASVYGMYSAGWFVVLAVPLLLMPRLVLFMAQGSDAPVKAGPLGVVGSGPIPSYGGNQHDTLTPLESFTLKMLGFGLLALAAISIFVVVPNYSPQAMPYRMPAVCVFAVLGCVTAFVGWNAPLGFMSIVLGLGNGALGAWGFWTVFFGEEKQKFGKYLKPNSRLKRF</sequence>
<feature type="compositionally biased region" description="Basic and acidic residues" evidence="1">
    <location>
        <begin position="42"/>
        <end position="55"/>
    </location>
</feature>
<dbReference type="EMBL" id="ALBS01000327">
    <property type="protein sequence ID" value="EJT45397.1"/>
    <property type="molecule type" value="Genomic_DNA"/>
</dbReference>
<evidence type="ECO:0000313" key="3">
    <source>
        <dbReference type="EMBL" id="EJT45397.1"/>
    </source>
</evidence>
<dbReference type="OrthoDB" id="2595773at2759"/>
<protein>
    <submittedName>
        <fullName evidence="3">Uncharacterized protein</fullName>
    </submittedName>
</protein>
<dbReference type="RefSeq" id="XP_014176844.1">
    <property type="nucleotide sequence ID" value="XM_014321369.1"/>
</dbReference>
<evidence type="ECO:0000256" key="1">
    <source>
        <dbReference type="SAM" id="MobiDB-lite"/>
    </source>
</evidence>
<dbReference type="AlphaFoldDB" id="J6ERP5"/>
<evidence type="ECO:0000256" key="2">
    <source>
        <dbReference type="SAM" id="Phobius"/>
    </source>
</evidence>
<keyword evidence="2" id="KW-1133">Transmembrane helix</keyword>
<dbReference type="PANTHER" id="PTHR39605:SF1">
    <property type="entry name" value="MAJOR FACILITATOR SUPERFAMILY (MFS) PROFILE DOMAIN-CONTAINING PROTEIN"/>
    <property type="match status" value="1"/>
</dbReference>
<comment type="caution">
    <text evidence="3">The sequence shown here is derived from an EMBL/GenBank/DDBJ whole genome shotgun (WGS) entry which is preliminary data.</text>
</comment>
<dbReference type="KEGG" id="tasa:A1Q1_06160"/>
<feature type="transmembrane region" description="Helical" evidence="2">
    <location>
        <begin position="185"/>
        <end position="207"/>
    </location>
</feature>
<name>J6ERP5_TRIAS</name>